<evidence type="ECO:0000313" key="3">
    <source>
        <dbReference type="EMBL" id="MFF1278473.1"/>
    </source>
</evidence>
<feature type="compositionally biased region" description="Basic and acidic residues" evidence="1">
    <location>
        <begin position="130"/>
        <end position="143"/>
    </location>
</feature>
<keyword evidence="2" id="KW-1133">Transmembrane helix</keyword>
<accession>A0ABW6QI85</accession>
<sequence length="143" mass="15291">MARPPSASFTRARRRVAAGIGAAACAGVVLVGTGIGWYAYTERHSVLEPAAYAGLRPGTPVEEVARVLPDRHIQDPPSDRAPAPPEGTDCRYCRASGELFVSVGHVRPCFDGAGRLAAENVSPRVGPPGEGREEYEKYEEFAR</sequence>
<name>A0ABW6QI85_9ACTN</name>
<dbReference type="RefSeq" id="WP_388241066.1">
    <property type="nucleotide sequence ID" value="NZ_JBHVZQ010000058.1"/>
</dbReference>
<comment type="caution">
    <text evidence="3">The sequence shown here is derived from an EMBL/GenBank/DDBJ whole genome shotgun (WGS) entry which is preliminary data.</text>
</comment>
<organism evidence="3 4">
    <name type="scientific">Streptomyces marokkonensis</name>
    <dbReference type="NCBI Taxonomy" id="324855"/>
    <lineage>
        <taxon>Bacteria</taxon>
        <taxon>Bacillati</taxon>
        <taxon>Actinomycetota</taxon>
        <taxon>Actinomycetes</taxon>
        <taxon>Kitasatosporales</taxon>
        <taxon>Streptomycetaceae</taxon>
        <taxon>Streptomyces</taxon>
    </lineage>
</organism>
<keyword evidence="4" id="KW-1185">Reference proteome</keyword>
<dbReference type="EMBL" id="JBHVZQ010000058">
    <property type="protein sequence ID" value="MFF1278473.1"/>
    <property type="molecule type" value="Genomic_DNA"/>
</dbReference>
<feature type="region of interest" description="Disordered" evidence="1">
    <location>
        <begin position="120"/>
        <end position="143"/>
    </location>
</feature>
<feature type="transmembrane region" description="Helical" evidence="2">
    <location>
        <begin position="16"/>
        <end position="40"/>
    </location>
</feature>
<gene>
    <name evidence="3" type="ORF">ACFVZC_34670</name>
</gene>
<reference evidence="3 4" key="1">
    <citation type="submission" date="2024-09" db="EMBL/GenBank/DDBJ databases">
        <title>The Natural Products Discovery Center: Release of the First 8490 Sequenced Strains for Exploring Actinobacteria Biosynthetic Diversity.</title>
        <authorList>
            <person name="Kalkreuter E."/>
            <person name="Kautsar S.A."/>
            <person name="Yang D."/>
            <person name="Bader C.D."/>
            <person name="Teijaro C.N."/>
            <person name="Fluegel L."/>
            <person name="Davis C.M."/>
            <person name="Simpson J.R."/>
            <person name="Lauterbach L."/>
            <person name="Steele A.D."/>
            <person name="Gui C."/>
            <person name="Meng S."/>
            <person name="Li G."/>
            <person name="Viehrig K."/>
            <person name="Ye F."/>
            <person name="Su P."/>
            <person name="Kiefer A.F."/>
            <person name="Nichols A."/>
            <person name="Cepeda A.J."/>
            <person name="Yan W."/>
            <person name="Fan B."/>
            <person name="Jiang Y."/>
            <person name="Adhikari A."/>
            <person name="Zheng C.-J."/>
            <person name="Schuster L."/>
            <person name="Cowan T.M."/>
            <person name="Smanski M.J."/>
            <person name="Chevrette M.G."/>
            <person name="De Carvalho L.P.S."/>
            <person name="Shen B."/>
        </authorList>
    </citation>
    <scope>NUCLEOTIDE SEQUENCE [LARGE SCALE GENOMIC DNA]</scope>
    <source>
        <strain evidence="3 4">NPDC058328</strain>
    </source>
</reference>
<evidence type="ECO:0000313" key="4">
    <source>
        <dbReference type="Proteomes" id="UP001601627"/>
    </source>
</evidence>
<evidence type="ECO:0000256" key="2">
    <source>
        <dbReference type="SAM" id="Phobius"/>
    </source>
</evidence>
<keyword evidence="2" id="KW-0812">Transmembrane</keyword>
<evidence type="ECO:0000256" key="1">
    <source>
        <dbReference type="SAM" id="MobiDB-lite"/>
    </source>
</evidence>
<dbReference type="Proteomes" id="UP001601627">
    <property type="component" value="Unassembled WGS sequence"/>
</dbReference>
<proteinExistence type="predicted"/>
<protein>
    <submittedName>
        <fullName evidence="3">Uncharacterized protein</fullName>
    </submittedName>
</protein>
<keyword evidence="2" id="KW-0472">Membrane</keyword>